<protein>
    <submittedName>
        <fullName evidence="6">Thymosin beta-15B</fullName>
    </submittedName>
</protein>
<dbReference type="Pfam" id="PF01290">
    <property type="entry name" value="Thymosin"/>
    <property type="match status" value="1"/>
</dbReference>
<evidence type="ECO:0000256" key="5">
    <source>
        <dbReference type="SAM" id="MobiDB-lite"/>
    </source>
</evidence>
<dbReference type="GO" id="GO:0003785">
    <property type="term" value="F:actin monomer binding"/>
    <property type="evidence" value="ECO:0007669"/>
    <property type="project" value="InterPro"/>
</dbReference>
<evidence type="ECO:0000256" key="3">
    <source>
        <dbReference type="ARBA" id="ARBA00022490"/>
    </source>
</evidence>
<dbReference type="GO" id="GO:0030334">
    <property type="term" value="P:regulation of cell migration"/>
    <property type="evidence" value="ECO:0007669"/>
    <property type="project" value="TreeGrafter"/>
</dbReference>
<dbReference type="CDD" id="cd22059">
    <property type="entry name" value="WH2_BetaT"/>
    <property type="match status" value="1"/>
</dbReference>
<evidence type="ECO:0000256" key="1">
    <source>
        <dbReference type="ARBA" id="ARBA00004245"/>
    </source>
</evidence>
<dbReference type="InterPro" id="IPR038386">
    <property type="entry name" value="Beta-thymosin_sf"/>
</dbReference>
<keyword evidence="4" id="KW-0206">Cytoskeleton</keyword>
<feature type="region of interest" description="Disordered" evidence="5">
    <location>
        <begin position="86"/>
        <end position="114"/>
    </location>
</feature>
<keyword evidence="7" id="KW-1185">Reference proteome</keyword>
<dbReference type="GO" id="GO:0007015">
    <property type="term" value="P:actin filament organization"/>
    <property type="evidence" value="ECO:0007669"/>
    <property type="project" value="InterPro"/>
</dbReference>
<keyword evidence="3" id="KW-0963">Cytoplasm</keyword>
<dbReference type="Gene3D" id="1.20.5.520">
    <property type="entry name" value="Single helix bin"/>
    <property type="match status" value="1"/>
</dbReference>
<dbReference type="EMBL" id="OX395127">
    <property type="protein sequence ID" value="CAI5768133.1"/>
    <property type="molecule type" value="Genomic_DNA"/>
</dbReference>
<dbReference type="GO" id="GO:0005856">
    <property type="term" value="C:cytoskeleton"/>
    <property type="evidence" value="ECO:0007669"/>
    <property type="project" value="UniProtKB-SubCell"/>
</dbReference>
<dbReference type="InterPro" id="IPR001152">
    <property type="entry name" value="Beta-thymosin"/>
</dbReference>
<proteinExistence type="inferred from homology"/>
<comment type="subcellular location">
    <subcellularLocation>
        <location evidence="1">Cytoplasm</location>
        <location evidence="1">Cytoskeleton</location>
    </subcellularLocation>
</comment>
<dbReference type="PANTHER" id="PTHR12021">
    <property type="entry name" value="THYMOSIN BETA"/>
    <property type="match status" value="1"/>
</dbReference>
<evidence type="ECO:0000313" key="7">
    <source>
        <dbReference type="Proteomes" id="UP001178461"/>
    </source>
</evidence>
<dbReference type="FunFam" id="1.20.5.520:FF:000001">
    <property type="entry name" value="Thymosin beta"/>
    <property type="match status" value="1"/>
</dbReference>
<evidence type="ECO:0000313" key="6">
    <source>
        <dbReference type="EMBL" id="CAI5768133.1"/>
    </source>
</evidence>
<dbReference type="PROSITE" id="PS00500">
    <property type="entry name" value="THYMOSIN_B4"/>
    <property type="match status" value="1"/>
</dbReference>
<dbReference type="Proteomes" id="UP001178461">
    <property type="component" value="Chromosome 2"/>
</dbReference>
<feature type="compositionally biased region" description="Basic and acidic residues" evidence="5">
    <location>
        <begin position="105"/>
        <end position="114"/>
    </location>
</feature>
<accession>A0AA35K0J5</accession>
<reference evidence="6" key="1">
    <citation type="submission" date="2022-12" db="EMBL/GenBank/DDBJ databases">
        <authorList>
            <person name="Alioto T."/>
            <person name="Alioto T."/>
            <person name="Gomez Garrido J."/>
        </authorList>
    </citation>
    <scope>NUCLEOTIDE SEQUENCE</scope>
</reference>
<dbReference type="PANTHER" id="PTHR12021:SF11">
    <property type="entry name" value="THYMOSIN BETA-15A-RELATED"/>
    <property type="match status" value="1"/>
</dbReference>
<dbReference type="AlphaFoldDB" id="A0AA35K0J5"/>
<evidence type="ECO:0000256" key="2">
    <source>
        <dbReference type="ARBA" id="ARBA00009511"/>
    </source>
</evidence>
<comment type="similarity">
    <text evidence="2">Belongs to the thymosin beta family.</text>
</comment>
<gene>
    <name evidence="6" type="ORF">PODLI_1B016396</name>
</gene>
<name>A0AA35K0J5_9SAUR</name>
<evidence type="ECO:0000256" key="4">
    <source>
        <dbReference type="ARBA" id="ARBA00023212"/>
    </source>
</evidence>
<organism evidence="6 7">
    <name type="scientific">Podarcis lilfordi</name>
    <name type="common">Lilford's wall lizard</name>
    <dbReference type="NCBI Taxonomy" id="74358"/>
    <lineage>
        <taxon>Eukaryota</taxon>
        <taxon>Metazoa</taxon>
        <taxon>Chordata</taxon>
        <taxon>Craniata</taxon>
        <taxon>Vertebrata</taxon>
        <taxon>Euteleostomi</taxon>
        <taxon>Lepidosauria</taxon>
        <taxon>Squamata</taxon>
        <taxon>Bifurcata</taxon>
        <taxon>Unidentata</taxon>
        <taxon>Episquamata</taxon>
        <taxon>Laterata</taxon>
        <taxon>Lacertibaenia</taxon>
        <taxon>Lacertidae</taxon>
        <taxon>Podarcis</taxon>
    </lineage>
</organism>
<dbReference type="GO" id="GO:0005737">
    <property type="term" value="C:cytoplasm"/>
    <property type="evidence" value="ECO:0007669"/>
    <property type="project" value="TreeGrafter"/>
</dbReference>
<sequence>MSCLLSGHLGLTFDPARRGDYTSRRAARLDASYKRPPRTRCLRRARCGSVRGLQTVEVLKLSSRFPVAKMCDKPDLSEVEKFDKKKLKKTNTEEKNTLPSQETIEQEKESAKCS</sequence>
<dbReference type="SMART" id="SM00152">
    <property type="entry name" value="THY"/>
    <property type="match status" value="1"/>
</dbReference>